<dbReference type="EMBL" id="PKHU01000001">
    <property type="protein sequence ID" value="PKZ29923.1"/>
    <property type="molecule type" value="Genomic_DNA"/>
</dbReference>
<dbReference type="Proteomes" id="UP001075225">
    <property type="component" value="Unassembled WGS sequence"/>
</dbReference>
<evidence type="ECO:0000256" key="4">
    <source>
        <dbReference type="ARBA" id="ARBA00022989"/>
    </source>
</evidence>
<keyword evidence="3 6" id="KW-0812">Transmembrane</keyword>
<feature type="transmembrane region" description="Helical" evidence="6">
    <location>
        <begin position="6"/>
        <end position="25"/>
    </location>
</feature>
<evidence type="ECO:0000256" key="1">
    <source>
        <dbReference type="ARBA" id="ARBA00004651"/>
    </source>
</evidence>
<dbReference type="AlphaFoldDB" id="A0A2I1NBZ8"/>
<sequence length="201" mass="22429">MSSFLQGALLGFGVAVPIGPLNILIMSYAFTSYSKALCLGLGAMSTDVFYLILLSFGVLHLLNTPITLKIVAIFGSLFLIYMAFGLIKDANKEIKAKSNLEPKGYLNTYFKGCFLNLTNPYVIIFWFSMAAITTSANNLSLTLFGLIVGILSWILVFPLIIYKSKNFISKKMMKALAYFSAFVLLFFALNLLYQHFFKEIL</sequence>
<keyword evidence="4 6" id="KW-1133">Transmembrane helix</keyword>
<dbReference type="PANTHER" id="PTHR38825:SF2">
    <property type="entry name" value="LYSINE TRANSPORTER LYSE"/>
    <property type="match status" value="1"/>
</dbReference>
<dbReference type="Pfam" id="PF01810">
    <property type="entry name" value="LysE"/>
    <property type="match status" value="1"/>
</dbReference>
<gene>
    <name evidence="8" type="ORF">CYJ41_00330</name>
    <name evidence="7" type="ORF">O6B32_03100</name>
</gene>
<evidence type="ECO:0000256" key="2">
    <source>
        <dbReference type="ARBA" id="ARBA00022475"/>
    </source>
</evidence>
<reference evidence="8 9" key="1">
    <citation type="submission" date="2017-12" db="EMBL/GenBank/DDBJ databases">
        <title>Phylogenetic diversity of female urinary microbiome.</title>
        <authorList>
            <person name="Thomas-White K."/>
            <person name="Wolfe A.J."/>
        </authorList>
    </citation>
    <scope>NUCLEOTIDE SEQUENCE [LARGE SCALE GENOMIC DNA]</scope>
    <source>
        <strain evidence="8 9">UMB0112</strain>
    </source>
</reference>
<feature type="transmembrane region" description="Helical" evidence="6">
    <location>
        <begin position="66"/>
        <end position="87"/>
    </location>
</feature>
<evidence type="ECO:0000256" key="5">
    <source>
        <dbReference type="ARBA" id="ARBA00023136"/>
    </source>
</evidence>
<comment type="caution">
    <text evidence="8">The sequence shown here is derived from an EMBL/GenBank/DDBJ whole genome shotgun (WGS) entry which is preliminary data.</text>
</comment>
<proteinExistence type="predicted"/>
<dbReference type="InterPro" id="IPR001123">
    <property type="entry name" value="LeuE-type"/>
</dbReference>
<dbReference type="Proteomes" id="UP000234639">
    <property type="component" value="Unassembled WGS sequence"/>
</dbReference>
<dbReference type="RefSeq" id="WP_024962759.1">
    <property type="nucleotide sequence ID" value="NZ_CABMOL010000015.1"/>
</dbReference>
<keyword evidence="2" id="KW-1003">Cell membrane</keyword>
<feature type="transmembrane region" description="Helical" evidence="6">
    <location>
        <begin position="141"/>
        <end position="163"/>
    </location>
</feature>
<name>A0A2I1NBZ8_9BACT</name>
<protein>
    <submittedName>
        <fullName evidence="7">LysE family transporter</fullName>
    </submittedName>
    <submittedName>
        <fullName evidence="8">Lysine transporter LysE</fullName>
    </submittedName>
</protein>
<accession>A0A2I1NBZ8</accession>
<evidence type="ECO:0000313" key="8">
    <source>
        <dbReference type="EMBL" id="PKZ29923.1"/>
    </source>
</evidence>
<dbReference type="EMBL" id="JAPXGO010000002">
    <property type="protein sequence ID" value="MCZ6159459.1"/>
    <property type="molecule type" value="Genomic_DNA"/>
</dbReference>
<evidence type="ECO:0000256" key="6">
    <source>
        <dbReference type="SAM" id="Phobius"/>
    </source>
</evidence>
<organism evidence="8 9">
    <name type="scientific">Campylobacter ureolyticus</name>
    <dbReference type="NCBI Taxonomy" id="827"/>
    <lineage>
        <taxon>Bacteria</taxon>
        <taxon>Pseudomonadati</taxon>
        <taxon>Campylobacterota</taxon>
        <taxon>Epsilonproteobacteria</taxon>
        <taxon>Campylobacterales</taxon>
        <taxon>Campylobacteraceae</taxon>
        <taxon>Campylobacter</taxon>
    </lineage>
</organism>
<dbReference type="PANTHER" id="PTHR38825">
    <property type="entry name" value="LYSINE EXPORTER PROTEIN (LYSE/YGGA)"/>
    <property type="match status" value="1"/>
</dbReference>
<reference evidence="7" key="2">
    <citation type="submission" date="2022-12" db="EMBL/GenBank/DDBJ databases">
        <title>Species Delineation and Comparative Genomics within the Campylobacter ureolyticus Complex.</title>
        <authorList>
            <person name="Maki J."/>
            <person name="Howard M."/>
            <person name="Connelly S."/>
            <person name="Hardy D.J."/>
            <person name="Cameron A."/>
        </authorList>
    </citation>
    <scope>NUCLEOTIDE SEQUENCE</scope>
    <source>
        <strain evidence="7">URMC_787</strain>
    </source>
</reference>
<feature type="transmembrane region" description="Helical" evidence="6">
    <location>
        <begin position="108"/>
        <end position="129"/>
    </location>
</feature>
<evidence type="ECO:0000256" key="3">
    <source>
        <dbReference type="ARBA" id="ARBA00022692"/>
    </source>
</evidence>
<evidence type="ECO:0000313" key="9">
    <source>
        <dbReference type="Proteomes" id="UP000234639"/>
    </source>
</evidence>
<keyword evidence="5 6" id="KW-0472">Membrane</keyword>
<evidence type="ECO:0000313" key="7">
    <source>
        <dbReference type="EMBL" id="MCZ6159459.1"/>
    </source>
</evidence>
<feature type="transmembrane region" description="Helical" evidence="6">
    <location>
        <begin position="37"/>
        <end position="60"/>
    </location>
</feature>
<feature type="transmembrane region" description="Helical" evidence="6">
    <location>
        <begin position="175"/>
        <end position="193"/>
    </location>
</feature>
<dbReference type="GO" id="GO:0006865">
    <property type="term" value="P:amino acid transport"/>
    <property type="evidence" value="ECO:0007669"/>
    <property type="project" value="InterPro"/>
</dbReference>
<comment type="subcellular location">
    <subcellularLocation>
        <location evidence="1">Cell membrane</location>
        <topology evidence="1">Multi-pass membrane protein</topology>
    </subcellularLocation>
</comment>
<dbReference type="GO" id="GO:0005886">
    <property type="term" value="C:plasma membrane"/>
    <property type="evidence" value="ECO:0007669"/>
    <property type="project" value="UniProtKB-SubCell"/>
</dbReference>